<evidence type="ECO:0000256" key="2">
    <source>
        <dbReference type="SAM" id="Phobius"/>
    </source>
</evidence>
<keyword evidence="2" id="KW-0812">Transmembrane</keyword>
<dbReference type="Proteomes" id="UP000799539">
    <property type="component" value="Unassembled WGS sequence"/>
</dbReference>
<feature type="region of interest" description="Disordered" evidence="1">
    <location>
        <begin position="75"/>
        <end position="148"/>
    </location>
</feature>
<name>A0A6A6F288_9PEZI</name>
<sequence>MNGFNSAVLACFMLTAAAFAFIPLTIASPFMLLRPTLLLSIWGVWLFIFAEGSSFLLDSVRLAFTRPRYTLDFHQRPSPARRAEPASKSPTTPLPTVYEFEPEIPENCTRADMTPPASHSRANSIKSARPAQDTSSPTSRRASSTLDLDEILQMKNSLRDKDRNDYYKYDLSPEGPSRLSSRRSSRAASSVDLRLSDNSAESGIATPKLSRSRTGSFTHTSNLPSRTGSTTSLGNVPESSRRHKRARTDGSVFGS</sequence>
<evidence type="ECO:0000313" key="3">
    <source>
        <dbReference type="EMBL" id="KAF2207836.1"/>
    </source>
</evidence>
<feature type="compositionally biased region" description="Basic and acidic residues" evidence="1">
    <location>
        <begin position="75"/>
        <end position="85"/>
    </location>
</feature>
<dbReference type="AlphaFoldDB" id="A0A6A6F288"/>
<keyword evidence="4" id="KW-1185">Reference proteome</keyword>
<evidence type="ECO:0000256" key="1">
    <source>
        <dbReference type="SAM" id="MobiDB-lite"/>
    </source>
</evidence>
<evidence type="ECO:0000313" key="4">
    <source>
        <dbReference type="Proteomes" id="UP000799539"/>
    </source>
</evidence>
<protein>
    <submittedName>
        <fullName evidence="3">Uncharacterized protein</fullName>
    </submittedName>
</protein>
<organism evidence="3 4">
    <name type="scientific">Cercospora zeae-maydis SCOH1-5</name>
    <dbReference type="NCBI Taxonomy" id="717836"/>
    <lineage>
        <taxon>Eukaryota</taxon>
        <taxon>Fungi</taxon>
        <taxon>Dikarya</taxon>
        <taxon>Ascomycota</taxon>
        <taxon>Pezizomycotina</taxon>
        <taxon>Dothideomycetes</taxon>
        <taxon>Dothideomycetidae</taxon>
        <taxon>Mycosphaerellales</taxon>
        <taxon>Mycosphaerellaceae</taxon>
        <taxon>Cercospora</taxon>
    </lineage>
</organism>
<proteinExistence type="predicted"/>
<feature type="transmembrane region" description="Helical" evidence="2">
    <location>
        <begin position="37"/>
        <end position="57"/>
    </location>
</feature>
<keyword evidence="2" id="KW-0472">Membrane</keyword>
<feature type="region of interest" description="Disordered" evidence="1">
    <location>
        <begin position="165"/>
        <end position="255"/>
    </location>
</feature>
<dbReference type="EMBL" id="ML992700">
    <property type="protein sequence ID" value="KAF2207836.1"/>
    <property type="molecule type" value="Genomic_DNA"/>
</dbReference>
<reference evidence="3" key="1">
    <citation type="journal article" date="2020" name="Stud. Mycol.">
        <title>101 Dothideomycetes genomes: a test case for predicting lifestyles and emergence of pathogens.</title>
        <authorList>
            <person name="Haridas S."/>
            <person name="Albert R."/>
            <person name="Binder M."/>
            <person name="Bloem J."/>
            <person name="Labutti K."/>
            <person name="Salamov A."/>
            <person name="Andreopoulos B."/>
            <person name="Baker S."/>
            <person name="Barry K."/>
            <person name="Bills G."/>
            <person name="Bluhm B."/>
            <person name="Cannon C."/>
            <person name="Castanera R."/>
            <person name="Culley D."/>
            <person name="Daum C."/>
            <person name="Ezra D."/>
            <person name="Gonzalez J."/>
            <person name="Henrissat B."/>
            <person name="Kuo A."/>
            <person name="Liang C."/>
            <person name="Lipzen A."/>
            <person name="Lutzoni F."/>
            <person name="Magnuson J."/>
            <person name="Mondo S."/>
            <person name="Nolan M."/>
            <person name="Ohm R."/>
            <person name="Pangilinan J."/>
            <person name="Park H.-J."/>
            <person name="Ramirez L."/>
            <person name="Alfaro M."/>
            <person name="Sun H."/>
            <person name="Tritt A."/>
            <person name="Yoshinaga Y."/>
            <person name="Zwiers L.-H."/>
            <person name="Turgeon B."/>
            <person name="Goodwin S."/>
            <person name="Spatafora J."/>
            <person name="Crous P."/>
            <person name="Grigoriev I."/>
        </authorList>
    </citation>
    <scope>NUCLEOTIDE SEQUENCE</scope>
    <source>
        <strain evidence="3">SCOH1-5</strain>
    </source>
</reference>
<feature type="compositionally biased region" description="Low complexity" evidence="1">
    <location>
        <begin position="134"/>
        <end position="145"/>
    </location>
</feature>
<keyword evidence="2" id="KW-1133">Transmembrane helix</keyword>
<gene>
    <name evidence="3" type="ORF">CERZMDRAFT_102103</name>
</gene>
<feature type="compositionally biased region" description="Polar residues" evidence="1">
    <location>
        <begin position="212"/>
        <end position="238"/>
    </location>
</feature>
<accession>A0A6A6F288</accession>
<dbReference type="OrthoDB" id="3644894at2759"/>